<keyword evidence="1" id="KW-1133">Transmembrane helix</keyword>
<accession>A0ABX8RFI1</accession>
<evidence type="ECO:0008006" key="4">
    <source>
        <dbReference type="Google" id="ProtNLM"/>
    </source>
</evidence>
<reference evidence="2" key="1">
    <citation type="submission" date="2021-07" db="EMBL/GenBank/DDBJ databases">
        <title>Complete genome sequence of Crassaminicella sp. 143-21, isolated from a deep-sea hydrothermal vent.</title>
        <authorList>
            <person name="Li X."/>
        </authorList>
    </citation>
    <scope>NUCLEOTIDE SEQUENCE</scope>
    <source>
        <strain evidence="2">143-21</strain>
    </source>
</reference>
<sequence>MKKGNISAFLGILVVVAVVSGVITSFMLFNKQKESIKLSDNITDPVIKDDKEEASINMDEILAGVDEMYLESYLGSSHIIEINDKDLASIVDRLKSLELKLLMKADNAEENIEVYNDCLYAIHIKNKNIKIKVNEKYVMVEDVQGETHLFEGDLEQLKALNEALRAIYMEQYKTSELFENVKLICIEAKDEEKRWILNEEGAEKLLKTIHLIAPVDGKEMASTPCSYPDYVVTIETEDQKYIMHIVDEEILALDTSDNFVYYEYDKKLWDYIHENYAVAFRKDSNDFKYLLKSSKIIVDDKENLFDFEDDTYYTLEIPRWLMKSKTKEVEEIPNDEALKYSMQFIVDGEAIEVKIYENYIAYKGKNYYSEKISEIIKGALSV</sequence>
<dbReference type="Proteomes" id="UP000886818">
    <property type="component" value="Chromosome"/>
</dbReference>
<evidence type="ECO:0000313" key="2">
    <source>
        <dbReference type="EMBL" id="QXM07217.1"/>
    </source>
</evidence>
<dbReference type="EMBL" id="CP078093">
    <property type="protein sequence ID" value="QXM07217.1"/>
    <property type="molecule type" value="Genomic_DNA"/>
</dbReference>
<keyword evidence="1" id="KW-0812">Transmembrane</keyword>
<evidence type="ECO:0000313" key="3">
    <source>
        <dbReference type="Proteomes" id="UP000886818"/>
    </source>
</evidence>
<keyword evidence="1" id="KW-0472">Membrane</keyword>
<gene>
    <name evidence="2" type="ORF">KVH43_05870</name>
</gene>
<protein>
    <recommendedName>
        <fullName evidence="4">Outer membrane lipoprotein-sorting protein</fullName>
    </recommendedName>
</protein>
<dbReference type="RefSeq" id="WP_218283903.1">
    <property type="nucleotide sequence ID" value="NZ_CP078093.1"/>
</dbReference>
<proteinExistence type="predicted"/>
<feature type="transmembrane region" description="Helical" evidence="1">
    <location>
        <begin position="6"/>
        <end position="29"/>
    </location>
</feature>
<name>A0ABX8RFI1_9CLOT</name>
<organism evidence="2 3">
    <name type="scientific">Crassaminicella indica</name>
    <dbReference type="NCBI Taxonomy" id="2855394"/>
    <lineage>
        <taxon>Bacteria</taxon>
        <taxon>Bacillati</taxon>
        <taxon>Bacillota</taxon>
        <taxon>Clostridia</taxon>
        <taxon>Eubacteriales</taxon>
        <taxon>Clostridiaceae</taxon>
        <taxon>Crassaminicella</taxon>
    </lineage>
</organism>
<keyword evidence="3" id="KW-1185">Reference proteome</keyword>
<evidence type="ECO:0000256" key="1">
    <source>
        <dbReference type="SAM" id="Phobius"/>
    </source>
</evidence>